<name>A0ABW3RZY4_9BACL</name>
<evidence type="ECO:0000313" key="1">
    <source>
        <dbReference type="EMBL" id="MFD1177305.1"/>
    </source>
</evidence>
<reference evidence="2" key="1">
    <citation type="journal article" date="2019" name="Int. J. Syst. Evol. Microbiol.">
        <title>The Global Catalogue of Microorganisms (GCM) 10K type strain sequencing project: providing services to taxonomists for standard genome sequencing and annotation.</title>
        <authorList>
            <consortium name="The Broad Institute Genomics Platform"/>
            <consortium name="The Broad Institute Genome Sequencing Center for Infectious Disease"/>
            <person name="Wu L."/>
            <person name="Ma J."/>
        </authorList>
    </citation>
    <scope>NUCLEOTIDE SEQUENCE [LARGE SCALE GENOMIC DNA]</scope>
    <source>
        <strain evidence="2">CCUG 59189</strain>
    </source>
</reference>
<dbReference type="RefSeq" id="WP_379319740.1">
    <property type="nucleotide sequence ID" value="NZ_JBHTLM010000008.1"/>
</dbReference>
<dbReference type="Proteomes" id="UP001597262">
    <property type="component" value="Unassembled WGS sequence"/>
</dbReference>
<organism evidence="1 2">
    <name type="scientific">Paenibacillus puldeungensis</name>
    <dbReference type="NCBI Taxonomy" id="696536"/>
    <lineage>
        <taxon>Bacteria</taxon>
        <taxon>Bacillati</taxon>
        <taxon>Bacillota</taxon>
        <taxon>Bacilli</taxon>
        <taxon>Bacillales</taxon>
        <taxon>Paenibacillaceae</taxon>
        <taxon>Paenibacillus</taxon>
    </lineage>
</organism>
<keyword evidence="2" id="KW-1185">Reference proteome</keyword>
<gene>
    <name evidence="1" type="ORF">ACFQ3W_13490</name>
</gene>
<sequence>MTTADAFRYLTAASHVDKACWLNYYTNAQTYEECFHVSGEQLVIVKSLNGASPDRMTIGINMVQQICKSLAGRMKLNARTPEGLPALMMSKNQFQHIVRQSEYMDLEQLTTSLSEMTDDVESTIALARCLKKPMAHGEIRLFTRTKGGWDVQNAQFMNNDHMNWLIRFSAKTDEDWLIATPTPKAKFLEMLQLWLMQPAESWTKDNKMVSFHL</sequence>
<comment type="caution">
    <text evidence="1">The sequence shown here is derived from an EMBL/GenBank/DDBJ whole genome shotgun (WGS) entry which is preliminary data.</text>
</comment>
<accession>A0ABW3RZY4</accession>
<dbReference type="EMBL" id="JBHTLM010000008">
    <property type="protein sequence ID" value="MFD1177305.1"/>
    <property type="molecule type" value="Genomic_DNA"/>
</dbReference>
<evidence type="ECO:0000313" key="2">
    <source>
        <dbReference type="Proteomes" id="UP001597262"/>
    </source>
</evidence>
<protein>
    <submittedName>
        <fullName evidence="1">Uncharacterized protein</fullName>
    </submittedName>
</protein>
<proteinExistence type="predicted"/>